<dbReference type="OrthoDB" id="2374506at2"/>
<dbReference type="AlphaFoldDB" id="A0A3D9IFK3"/>
<evidence type="ECO:0000313" key="10">
    <source>
        <dbReference type="EMBL" id="RED60563.1"/>
    </source>
</evidence>
<keyword evidence="11" id="KW-1185">Reference proteome</keyword>
<keyword evidence="8" id="KW-0449">Lipoprotein</keyword>
<feature type="domain" description="HTH gntR-type" evidence="9">
    <location>
        <begin position="14"/>
        <end position="82"/>
    </location>
</feature>
<accession>A0A3D9IFK3</accession>
<dbReference type="PROSITE" id="PS50949">
    <property type="entry name" value="HTH_GNTR"/>
    <property type="match status" value="1"/>
</dbReference>
<dbReference type="SUPFAM" id="SSF46785">
    <property type="entry name" value="Winged helix' DNA-binding domain"/>
    <property type="match status" value="1"/>
</dbReference>
<evidence type="ECO:0000313" key="11">
    <source>
        <dbReference type="Proteomes" id="UP000256977"/>
    </source>
</evidence>
<comment type="caution">
    <text evidence="10">The sequence shown here is derived from an EMBL/GenBank/DDBJ whole genome shotgun (WGS) entry which is preliminary data.</text>
</comment>
<evidence type="ECO:0000256" key="5">
    <source>
        <dbReference type="ARBA" id="ARBA00023136"/>
    </source>
</evidence>
<evidence type="ECO:0000256" key="4">
    <source>
        <dbReference type="ARBA" id="ARBA00023125"/>
    </source>
</evidence>
<keyword evidence="2" id="KW-0732">Signal</keyword>
<protein>
    <submittedName>
        <fullName evidence="10">Multiple sugar transport system substrate-binding protein</fullName>
    </submittedName>
</protein>
<keyword evidence="7" id="KW-0804">Transcription</keyword>
<dbReference type="PANTHER" id="PTHR43649:SF33">
    <property type="entry name" value="POLYGALACTURONAN_RHAMNOGALACTURONAN-BINDING PROTEIN YTCQ"/>
    <property type="match status" value="1"/>
</dbReference>
<organism evidence="10 11">
    <name type="scientific">Cohnella phaseoli</name>
    <dbReference type="NCBI Taxonomy" id="456490"/>
    <lineage>
        <taxon>Bacteria</taxon>
        <taxon>Bacillati</taxon>
        <taxon>Bacillota</taxon>
        <taxon>Bacilli</taxon>
        <taxon>Bacillales</taxon>
        <taxon>Paenibacillaceae</taxon>
        <taxon>Cohnella</taxon>
    </lineage>
</organism>
<dbReference type="InterPro" id="IPR000524">
    <property type="entry name" value="Tscrpt_reg_HTH_GntR"/>
</dbReference>
<sequence length="463" mass="52974">MDNPRFQTGRKSFQLRLQHMVDSLRSDILYGVYPPGQLLPSELLLTEQYGLSNKSVRKGLDILVSEGLIVKVDRVGSRVTDNIPVAPVSVSFGYSSSIERDFSLSALLDDFHSLHRSIRIKAMPLRSTVDYIKAVEEYMDNGLLDTFTLNNLDFQQLLEDGYAQSLNPMGPEAQSYRFAQEAFIDEQQLLAKPVVFSPLVLAYNRSHFQENHVPEPDGSWTWEDVVKHASALAVPGVRHGLYFYLLSDNRWPAFLLQSCMRFEPSVNGTFQLDGSRLMESIRLCKRLITSHDLFPRYLSENSDDVNELFAQGKVSMILTNYMAINDFKEMNIDYDLSPIPFMYEPRSLLNVIGIAINRNSKQLQASKCFADYLTSPRAQSILRNRSLSLPALKSAAEAPLESGDSLNRPARFFLFREIMFSYRTHQELNLPMSSFYALKNLLKQYWSDLIDEQTLCDHMERLI</sequence>
<name>A0A3D9IFK3_9BACL</name>
<dbReference type="CDD" id="cd07377">
    <property type="entry name" value="WHTH_GntR"/>
    <property type="match status" value="1"/>
</dbReference>
<evidence type="ECO:0000256" key="8">
    <source>
        <dbReference type="ARBA" id="ARBA00023288"/>
    </source>
</evidence>
<dbReference type="Gene3D" id="3.40.190.10">
    <property type="entry name" value="Periplasmic binding protein-like II"/>
    <property type="match status" value="1"/>
</dbReference>
<gene>
    <name evidence="10" type="ORF">DFP98_13085</name>
</gene>
<dbReference type="InterPro" id="IPR050490">
    <property type="entry name" value="Bact_solute-bd_prot1"/>
</dbReference>
<keyword evidence="10" id="KW-0813">Transport</keyword>
<evidence type="ECO:0000256" key="1">
    <source>
        <dbReference type="ARBA" id="ARBA00022475"/>
    </source>
</evidence>
<dbReference type="InterPro" id="IPR036390">
    <property type="entry name" value="WH_DNA-bd_sf"/>
</dbReference>
<evidence type="ECO:0000256" key="7">
    <source>
        <dbReference type="ARBA" id="ARBA00023163"/>
    </source>
</evidence>
<evidence type="ECO:0000256" key="6">
    <source>
        <dbReference type="ARBA" id="ARBA00023139"/>
    </source>
</evidence>
<dbReference type="InterPro" id="IPR006059">
    <property type="entry name" value="SBP"/>
</dbReference>
<keyword evidence="6" id="KW-0564">Palmitate</keyword>
<evidence type="ECO:0000259" key="9">
    <source>
        <dbReference type="PROSITE" id="PS50949"/>
    </source>
</evidence>
<dbReference type="Proteomes" id="UP000256977">
    <property type="component" value="Unassembled WGS sequence"/>
</dbReference>
<evidence type="ECO:0000256" key="3">
    <source>
        <dbReference type="ARBA" id="ARBA00023015"/>
    </source>
</evidence>
<keyword evidence="10" id="KW-0762">Sugar transport</keyword>
<dbReference type="InterPro" id="IPR036388">
    <property type="entry name" value="WH-like_DNA-bd_sf"/>
</dbReference>
<dbReference type="Pfam" id="PF13416">
    <property type="entry name" value="SBP_bac_8"/>
    <property type="match status" value="1"/>
</dbReference>
<keyword evidence="5" id="KW-0472">Membrane</keyword>
<keyword evidence="1" id="KW-1003">Cell membrane</keyword>
<dbReference type="GO" id="GO:0003677">
    <property type="term" value="F:DNA binding"/>
    <property type="evidence" value="ECO:0007669"/>
    <property type="project" value="UniProtKB-KW"/>
</dbReference>
<dbReference type="SUPFAM" id="SSF53850">
    <property type="entry name" value="Periplasmic binding protein-like II"/>
    <property type="match status" value="1"/>
</dbReference>
<keyword evidence="3" id="KW-0805">Transcription regulation</keyword>
<keyword evidence="4" id="KW-0238">DNA-binding</keyword>
<dbReference type="Pfam" id="PF00392">
    <property type="entry name" value="GntR"/>
    <property type="match status" value="1"/>
</dbReference>
<reference evidence="10 11" key="1">
    <citation type="submission" date="2018-07" db="EMBL/GenBank/DDBJ databases">
        <title>Genomic Encyclopedia of Type Strains, Phase III (KMG-III): the genomes of soil and plant-associated and newly described type strains.</title>
        <authorList>
            <person name="Whitman W."/>
        </authorList>
    </citation>
    <scope>NUCLEOTIDE SEQUENCE [LARGE SCALE GENOMIC DNA]</scope>
    <source>
        <strain evidence="10 11">CECT 7287</strain>
    </source>
</reference>
<dbReference type="GO" id="GO:0003700">
    <property type="term" value="F:DNA-binding transcription factor activity"/>
    <property type="evidence" value="ECO:0007669"/>
    <property type="project" value="InterPro"/>
</dbReference>
<dbReference type="SMART" id="SM00345">
    <property type="entry name" value="HTH_GNTR"/>
    <property type="match status" value="1"/>
</dbReference>
<dbReference type="PANTHER" id="PTHR43649">
    <property type="entry name" value="ARABINOSE-BINDING PROTEIN-RELATED"/>
    <property type="match status" value="1"/>
</dbReference>
<dbReference type="EMBL" id="QRDZ01000030">
    <property type="protein sequence ID" value="RED60563.1"/>
    <property type="molecule type" value="Genomic_DNA"/>
</dbReference>
<dbReference type="RefSeq" id="WP_116064208.1">
    <property type="nucleotide sequence ID" value="NZ_QRDZ01000030.1"/>
</dbReference>
<dbReference type="Gene3D" id="1.10.10.10">
    <property type="entry name" value="Winged helix-like DNA-binding domain superfamily/Winged helix DNA-binding domain"/>
    <property type="match status" value="1"/>
</dbReference>
<evidence type="ECO:0000256" key="2">
    <source>
        <dbReference type="ARBA" id="ARBA00022729"/>
    </source>
</evidence>
<proteinExistence type="predicted"/>